<reference evidence="2" key="2">
    <citation type="journal article" date="2021" name="PeerJ">
        <title>Extensive microbial diversity within the chicken gut microbiome revealed by metagenomics and culture.</title>
        <authorList>
            <person name="Gilroy R."/>
            <person name="Ravi A."/>
            <person name="Getino M."/>
            <person name="Pursley I."/>
            <person name="Horton D.L."/>
            <person name="Alikhan N.F."/>
            <person name="Baker D."/>
            <person name="Gharbi K."/>
            <person name="Hall N."/>
            <person name="Watson M."/>
            <person name="Adriaenssens E.M."/>
            <person name="Foster-Nyarko E."/>
            <person name="Jarju S."/>
            <person name="Secka A."/>
            <person name="Antonio M."/>
            <person name="Oren A."/>
            <person name="Chaudhuri R.R."/>
            <person name="La Ragione R."/>
            <person name="Hildebrand F."/>
            <person name="Pallen M.J."/>
        </authorList>
    </citation>
    <scope>NUCLEOTIDE SEQUENCE</scope>
    <source>
        <strain evidence="2">ChiHjej12B11-29160</strain>
    </source>
</reference>
<sequence length="216" mass="24688">MTYSEAEHATRVLKRVIYCVVGAEQVAKRIYRLHGDKIEPLWLVLVGGGLRVKEVLVLWWDDIKFSPITHIDGTEDLIAHASITKAWTEKDGLKATKNAFSTRIVPIPDPFASKLYEQAVIGPRTPVWPIYPGRSRKWWRNLFEKDKPLYGMPYTRMKDMRSVHETMLQDAGVLDTLNARIHGRTNVQTGYTHYLKPSAAMDNSVDALRIKMQNIG</sequence>
<dbReference type="AlphaFoldDB" id="A0A9D1L3P0"/>
<accession>A0A9D1L3P0</accession>
<name>A0A9D1L3P0_9ACTN</name>
<keyword evidence="1" id="KW-0233">DNA recombination</keyword>
<dbReference type="SUPFAM" id="SSF56349">
    <property type="entry name" value="DNA breaking-rejoining enzymes"/>
    <property type="match status" value="1"/>
</dbReference>
<dbReference type="GO" id="GO:0006310">
    <property type="term" value="P:DNA recombination"/>
    <property type="evidence" value="ECO:0007669"/>
    <property type="project" value="UniProtKB-KW"/>
</dbReference>
<dbReference type="InterPro" id="IPR011010">
    <property type="entry name" value="DNA_brk_join_enz"/>
</dbReference>
<dbReference type="Gene3D" id="1.10.443.10">
    <property type="entry name" value="Intergrase catalytic core"/>
    <property type="match status" value="1"/>
</dbReference>
<evidence type="ECO:0000256" key="1">
    <source>
        <dbReference type="ARBA" id="ARBA00023172"/>
    </source>
</evidence>
<reference evidence="2" key="1">
    <citation type="submission" date="2020-10" db="EMBL/GenBank/DDBJ databases">
        <authorList>
            <person name="Gilroy R."/>
        </authorList>
    </citation>
    <scope>NUCLEOTIDE SEQUENCE</scope>
    <source>
        <strain evidence="2">ChiHjej12B11-29160</strain>
    </source>
</reference>
<evidence type="ECO:0000313" key="2">
    <source>
        <dbReference type="EMBL" id="HIU23799.1"/>
    </source>
</evidence>
<dbReference type="GO" id="GO:0015074">
    <property type="term" value="P:DNA integration"/>
    <property type="evidence" value="ECO:0007669"/>
    <property type="project" value="InterPro"/>
</dbReference>
<gene>
    <name evidence="2" type="ORF">IAD17_02605</name>
</gene>
<organism evidence="2 3">
    <name type="scientific">Candidatus Coprovicinus avistercoris</name>
    <dbReference type="NCBI Taxonomy" id="2840754"/>
    <lineage>
        <taxon>Bacteria</taxon>
        <taxon>Bacillati</taxon>
        <taxon>Actinomycetota</taxon>
        <taxon>Coriobacteriia</taxon>
        <taxon>Coriobacteriales</taxon>
        <taxon>Coriobacteriaceae</taxon>
        <taxon>Coriobacteriaceae incertae sedis</taxon>
        <taxon>Candidatus Coprovicinus</taxon>
    </lineage>
</organism>
<dbReference type="Proteomes" id="UP000824078">
    <property type="component" value="Unassembled WGS sequence"/>
</dbReference>
<proteinExistence type="predicted"/>
<evidence type="ECO:0000313" key="3">
    <source>
        <dbReference type="Proteomes" id="UP000824078"/>
    </source>
</evidence>
<comment type="caution">
    <text evidence="2">The sequence shown here is derived from an EMBL/GenBank/DDBJ whole genome shotgun (WGS) entry which is preliminary data.</text>
</comment>
<dbReference type="InterPro" id="IPR013762">
    <property type="entry name" value="Integrase-like_cat_sf"/>
</dbReference>
<protein>
    <submittedName>
        <fullName evidence="2">Uncharacterized protein</fullName>
    </submittedName>
</protein>
<dbReference type="EMBL" id="DVMQ01000007">
    <property type="protein sequence ID" value="HIU23799.1"/>
    <property type="molecule type" value="Genomic_DNA"/>
</dbReference>
<dbReference type="GO" id="GO:0003677">
    <property type="term" value="F:DNA binding"/>
    <property type="evidence" value="ECO:0007669"/>
    <property type="project" value="InterPro"/>
</dbReference>